<dbReference type="Proteomes" id="UP000199048">
    <property type="component" value="Unassembled WGS sequence"/>
</dbReference>
<name>A0A1I4NKK2_9HYPH</name>
<evidence type="ECO:0000313" key="2">
    <source>
        <dbReference type="Proteomes" id="UP000199048"/>
    </source>
</evidence>
<dbReference type="STRING" id="582667.SAMN05192568_102138"/>
<reference evidence="2" key="1">
    <citation type="submission" date="2016-10" db="EMBL/GenBank/DDBJ databases">
        <authorList>
            <person name="Varghese N."/>
            <person name="Submissions S."/>
        </authorList>
    </citation>
    <scope>NUCLEOTIDE SEQUENCE [LARGE SCALE GENOMIC DNA]</scope>
    <source>
        <strain evidence="2">BL36</strain>
    </source>
</reference>
<dbReference type="AlphaFoldDB" id="A0A1I4NKK2"/>
<organism evidence="1 2">
    <name type="scientific">Methylobacterium pseudosasicola</name>
    <dbReference type="NCBI Taxonomy" id="582667"/>
    <lineage>
        <taxon>Bacteria</taxon>
        <taxon>Pseudomonadati</taxon>
        <taxon>Pseudomonadota</taxon>
        <taxon>Alphaproteobacteria</taxon>
        <taxon>Hyphomicrobiales</taxon>
        <taxon>Methylobacteriaceae</taxon>
        <taxon>Methylobacterium</taxon>
    </lineage>
</organism>
<protein>
    <submittedName>
        <fullName evidence="1">Uncharacterized protein</fullName>
    </submittedName>
</protein>
<proteinExistence type="predicted"/>
<dbReference type="RefSeq" id="WP_092043205.1">
    <property type="nucleotide sequence ID" value="NZ_FOTK01000021.1"/>
</dbReference>
<sequence length="69" mass="8013">MTTRTAHEIFVESGLRAELRVWEETVRNIRSKPPEGVRPELLALDLASFVKRRDELRDKLGIPKADRKD</sequence>
<evidence type="ECO:0000313" key="1">
    <source>
        <dbReference type="EMBL" id="SFM16028.1"/>
    </source>
</evidence>
<gene>
    <name evidence="1" type="ORF">SAMN05192568_102138</name>
</gene>
<accession>A0A1I4NKK2</accession>
<keyword evidence="2" id="KW-1185">Reference proteome</keyword>
<dbReference type="EMBL" id="FOTK01000021">
    <property type="protein sequence ID" value="SFM16028.1"/>
    <property type="molecule type" value="Genomic_DNA"/>
</dbReference>